<evidence type="ECO:0000313" key="5">
    <source>
        <dbReference type="Proteomes" id="UP001369815"/>
    </source>
</evidence>
<dbReference type="SFLD" id="SFLDS00036">
    <property type="entry name" value="Aromatic_Prenyltransferase"/>
    <property type="match status" value="1"/>
</dbReference>
<dbReference type="PANTHER" id="PTHR40627:SF4">
    <property type="entry name" value="PRENYLTRANSFERASE ASQH1-RELATED"/>
    <property type="match status" value="1"/>
</dbReference>
<dbReference type="EMBL" id="JBANMG010000006">
    <property type="protein sequence ID" value="KAK6951539.1"/>
    <property type="molecule type" value="Genomic_DNA"/>
</dbReference>
<dbReference type="NCBIfam" id="TIGR03429">
    <property type="entry name" value="arom_pren_DMATS"/>
    <property type="match status" value="1"/>
</dbReference>
<dbReference type="GO" id="GO:0016765">
    <property type="term" value="F:transferase activity, transferring alkyl or aryl (other than methyl) groups"/>
    <property type="evidence" value="ECO:0007669"/>
    <property type="project" value="InterPro"/>
</dbReference>
<dbReference type="GO" id="GO:0009820">
    <property type="term" value="P:alkaloid metabolic process"/>
    <property type="evidence" value="ECO:0007669"/>
    <property type="project" value="InterPro"/>
</dbReference>
<dbReference type="Proteomes" id="UP001369815">
    <property type="component" value="Unassembled WGS sequence"/>
</dbReference>
<proteinExistence type="inferred from homology"/>
<feature type="binding site" evidence="3">
    <location>
        <position position="302"/>
    </location>
    <ligand>
        <name>dimethylallyl diphosphate</name>
        <dbReference type="ChEBI" id="CHEBI:57623"/>
    </ligand>
</feature>
<sequence length="427" mass="48435">MKFTAMAHMHISLRDGLLKAFAHPFLSYFFYLNALILRLNGKKQPQVVAKPSVPTTAAFRRVELEAHLELDYHARYWWKSSGYALAVLLEKAGYSSHAQYDILRFVRGITPSLGAAYIPGRQRWKSFMTDDHNPIELSWDWRTSGKSPKIRFSIEPVGVHAGTHLDPNNQYAASRLLESMLQLLPATNMEWLAHFRQRLSGEDVKGSVEGHQSKEFYAFDLGEEGIISKAYFFPGFKAIATRRSNLDVISDTIETAPGCSPEKLQALRIFRDYACDLSSPQLEMDMLAIDLVDPKESRFKIYFRIRDTSFASVRDAMTLGNRIRTPDMERGLEDLRSVYHALLGRGTGEDADDVQLPAKDHRTAGILYNVEFKYGSKSPKVKAYLPVRHYARSEEAVMSAVDAYLSRASSLTRVNMANYRSAMETIL</sequence>
<dbReference type="InterPro" id="IPR033964">
    <property type="entry name" value="ABBA"/>
</dbReference>
<dbReference type="InterPro" id="IPR012148">
    <property type="entry name" value="ABBA_DMATS-like"/>
</dbReference>
<evidence type="ECO:0000256" key="2">
    <source>
        <dbReference type="ARBA" id="ARBA00022679"/>
    </source>
</evidence>
<dbReference type="Pfam" id="PF11991">
    <property type="entry name" value="Trp_DMAT"/>
    <property type="match status" value="1"/>
</dbReference>
<comment type="similarity">
    <text evidence="1">Belongs to the tryptophan dimethylallyltransferase family.</text>
</comment>
<organism evidence="4 5">
    <name type="scientific">Daldinia eschscholtzii</name>
    <dbReference type="NCBI Taxonomy" id="292717"/>
    <lineage>
        <taxon>Eukaryota</taxon>
        <taxon>Fungi</taxon>
        <taxon>Dikarya</taxon>
        <taxon>Ascomycota</taxon>
        <taxon>Pezizomycotina</taxon>
        <taxon>Sordariomycetes</taxon>
        <taxon>Xylariomycetidae</taxon>
        <taxon>Xylariales</taxon>
        <taxon>Hypoxylaceae</taxon>
        <taxon>Daldinia</taxon>
    </lineage>
</organism>
<dbReference type="InterPro" id="IPR017795">
    <property type="entry name" value="ABBA_NscD-like"/>
</dbReference>
<reference evidence="4 5" key="1">
    <citation type="journal article" date="2024" name="Front Chem Biol">
        <title>Unveiling the potential of Daldinia eschscholtzii MFLUCC 19-0629 through bioactivity and bioinformatics studies for enhanced sustainable agriculture production.</title>
        <authorList>
            <person name="Brooks S."/>
            <person name="Weaver J.A."/>
            <person name="Klomchit A."/>
            <person name="Alharthi S.A."/>
            <person name="Onlamun T."/>
            <person name="Nurani R."/>
            <person name="Vong T.K."/>
            <person name="Alberti F."/>
            <person name="Greco C."/>
        </authorList>
    </citation>
    <scope>NUCLEOTIDE SEQUENCE [LARGE SCALE GENOMIC DNA]</scope>
    <source>
        <strain evidence="4">MFLUCC 19-0629</strain>
    </source>
</reference>
<accession>A0AAX6MFY8</accession>
<gene>
    <name evidence="4" type="ORF">Daesc_006060</name>
</gene>
<dbReference type="AlphaFoldDB" id="A0AAX6MFY8"/>
<evidence type="ECO:0000256" key="1">
    <source>
        <dbReference type="ARBA" id="ARBA00010209"/>
    </source>
</evidence>
<feature type="binding site" evidence="3">
    <location>
        <position position="300"/>
    </location>
    <ligand>
        <name>dimethylallyl diphosphate</name>
        <dbReference type="ChEBI" id="CHEBI:57623"/>
    </ligand>
</feature>
<feature type="binding site" evidence="3">
    <location>
        <position position="136"/>
    </location>
    <ligand>
        <name>L-tryptophan</name>
        <dbReference type="ChEBI" id="CHEBI:57912"/>
    </ligand>
</feature>
<evidence type="ECO:0000256" key="3">
    <source>
        <dbReference type="PIRSR" id="PIRSR000509-1"/>
    </source>
</evidence>
<evidence type="ECO:0000313" key="4">
    <source>
        <dbReference type="EMBL" id="KAK6951539.1"/>
    </source>
</evidence>
<feature type="binding site" evidence="3">
    <location>
        <position position="231"/>
    </location>
    <ligand>
        <name>dimethylallyl diphosphate</name>
        <dbReference type="ChEBI" id="CHEBI:57623"/>
    </ligand>
</feature>
<feature type="binding site" evidence="3">
    <location>
        <position position="298"/>
    </location>
    <ligand>
        <name>dimethylallyl diphosphate</name>
        <dbReference type="ChEBI" id="CHEBI:57623"/>
    </ligand>
</feature>
<comment type="caution">
    <text evidence="4">The sequence shown here is derived from an EMBL/GenBank/DDBJ whole genome shotgun (WGS) entry which is preliminary data.</text>
</comment>
<feature type="binding site" evidence="3">
    <location>
        <position position="151"/>
    </location>
    <ligand>
        <name>dimethylallyl diphosphate</name>
        <dbReference type="ChEBI" id="CHEBI:57623"/>
    </ligand>
</feature>
<dbReference type="PANTHER" id="PTHR40627">
    <property type="entry name" value="INDOLE PRENYLTRANSFERASE TDIB-RELATED"/>
    <property type="match status" value="1"/>
</dbReference>
<protein>
    <submittedName>
        <fullName evidence="4">Uncharacterized protein</fullName>
    </submittedName>
</protein>
<keyword evidence="2" id="KW-0808">Transferase</keyword>
<keyword evidence="5" id="KW-1185">Reference proteome</keyword>
<feature type="binding site" evidence="3">
    <location>
        <position position="384"/>
    </location>
    <ligand>
        <name>dimethylallyl diphosphate</name>
        <dbReference type="ChEBI" id="CHEBI:57623"/>
    </ligand>
</feature>
<name>A0AAX6MFY8_9PEZI</name>
<dbReference type="CDD" id="cd13929">
    <property type="entry name" value="PT-DMATS_CymD"/>
    <property type="match status" value="1"/>
</dbReference>
<feature type="binding site" evidence="3">
    <location>
        <position position="229"/>
    </location>
    <ligand>
        <name>dimethylallyl diphosphate</name>
        <dbReference type="ChEBI" id="CHEBI:57623"/>
    </ligand>
</feature>
<dbReference type="PIRSF" id="PIRSF000509">
    <property type="entry name" value="Trp_DMAT"/>
    <property type="match status" value="1"/>
</dbReference>